<feature type="domain" description="Alpha-D-phosphohexomutase alpha/beta/alpha" evidence="9">
    <location>
        <begin position="5"/>
        <end position="135"/>
    </location>
</feature>
<name>A0A133V999_9EURY</name>
<dbReference type="Pfam" id="PF02878">
    <property type="entry name" value="PGM_PMM_I"/>
    <property type="match status" value="1"/>
</dbReference>
<comment type="cofactor">
    <cofactor evidence="1">
        <name>Mg(2+)</name>
        <dbReference type="ChEBI" id="CHEBI:18420"/>
    </cofactor>
</comment>
<feature type="domain" description="Alpha-D-phosphohexomutase C-terminal" evidence="8">
    <location>
        <begin position="367"/>
        <end position="440"/>
    </location>
</feature>
<dbReference type="PRINTS" id="PR00509">
    <property type="entry name" value="PGMPMM"/>
</dbReference>
<dbReference type="Pfam" id="PF00408">
    <property type="entry name" value="PGM_PMM_IV"/>
    <property type="match status" value="1"/>
</dbReference>
<dbReference type="SUPFAM" id="SSF55957">
    <property type="entry name" value="Phosphoglucomutase, C-terminal domain"/>
    <property type="match status" value="1"/>
</dbReference>
<comment type="similarity">
    <text evidence="2 7">Belongs to the phosphohexose mutase family.</text>
</comment>
<evidence type="ECO:0000313" key="12">
    <source>
        <dbReference type="EMBL" id="KXB03038.1"/>
    </source>
</evidence>
<evidence type="ECO:0000256" key="3">
    <source>
        <dbReference type="ARBA" id="ARBA00022553"/>
    </source>
</evidence>
<dbReference type="Gene3D" id="3.40.120.10">
    <property type="entry name" value="Alpha-D-Glucose-1,6-Bisphosphate, subunit A, domain 3"/>
    <property type="match status" value="3"/>
</dbReference>
<dbReference type="Gene3D" id="3.30.310.50">
    <property type="entry name" value="Alpha-D-phosphohexomutase, C-terminal domain"/>
    <property type="match status" value="1"/>
</dbReference>
<organism evidence="12 13">
    <name type="scientific">candidate division MSBL1 archaeon SCGC-AAA261G05</name>
    <dbReference type="NCBI Taxonomy" id="1698276"/>
    <lineage>
        <taxon>Archaea</taxon>
        <taxon>Methanobacteriati</taxon>
        <taxon>Methanobacteriota</taxon>
        <taxon>candidate division MSBL1</taxon>
    </lineage>
</organism>
<dbReference type="GO" id="GO:0008966">
    <property type="term" value="F:phosphoglucosamine mutase activity"/>
    <property type="evidence" value="ECO:0007669"/>
    <property type="project" value="InterPro"/>
</dbReference>
<dbReference type="AlphaFoldDB" id="A0A133V999"/>
<dbReference type="FunFam" id="3.40.120.10:FF:000003">
    <property type="entry name" value="Phosphoglucosamine mutase"/>
    <property type="match status" value="1"/>
</dbReference>
<evidence type="ECO:0000259" key="11">
    <source>
        <dbReference type="Pfam" id="PF02880"/>
    </source>
</evidence>
<protein>
    <recommendedName>
        <fullName evidence="14">Phosphoglucosamine mutase</fullName>
    </recommendedName>
</protein>
<evidence type="ECO:0000256" key="5">
    <source>
        <dbReference type="ARBA" id="ARBA00022842"/>
    </source>
</evidence>
<evidence type="ECO:0000259" key="9">
    <source>
        <dbReference type="Pfam" id="PF02878"/>
    </source>
</evidence>
<dbReference type="InterPro" id="IPR016055">
    <property type="entry name" value="A-D-PHexomutase_a/b/a-I/II/III"/>
</dbReference>
<dbReference type="InterPro" id="IPR005845">
    <property type="entry name" value="A-D-PHexomutase_a/b/a-II"/>
</dbReference>
<evidence type="ECO:0008006" key="14">
    <source>
        <dbReference type="Google" id="ProtNLM"/>
    </source>
</evidence>
<evidence type="ECO:0000256" key="6">
    <source>
        <dbReference type="ARBA" id="ARBA00023235"/>
    </source>
</evidence>
<comment type="caution">
    <text evidence="12">The sequence shown here is derived from an EMBL/GenBank/DDBJ whole genome shotgun (WGS) entry which is preliminary data.</text>
</comment>
<evidence type="ECO:0000259" key="10">
    <source>
        <dbReference type="Pfam" id="PF02879"/>
    </source>
</evidence>
<dbReference type="InterPro" id="IPR005841">
    <property type="entry name" value="Alpha-D-phosphohexomutase_SF"/>
</dbReference>
<dbReference type="Pfam" id="PF02879">
    <property type="entry name" value="PGM_PMM_II"/>
    <property type="match status" value="1"/>
</dbReference>
<evidence type="ECO:0000313" key="13">
    <source>
        <dbReference type="Proteomes" id="UP000070405"/>
    </source>
</evidence>
<evidence type="ECO:0000256" key="1">
    <source>
        <dbReference type="ARBA" id="ARBA00001946"/>
    </source>
</evidence>
<accession>A0A133V999</accession>
<dbReference type="InterPro" id="IPR005843">
    <property type="entry name" value="A-D-PHexomutase_C"/>
</dbReference>
<dbReference type="Proteomes" id="UP000070405">
    <property type="component" value="Unassembled WGS sequence"/>
</dbReference>
<evidence type="ECO:0000256" key="4">
    <source>
        <dbReference type="ARBA" id="ARBA00022723"/>
    </source>
</evidence>
<dbReference type="FunFam" id="3.40.120.10:FF:000001">
    <property type="entry name" value="Phosphoglucosamine mutase"/>
    <property type="match status" value="1"/>
</dbReference>
<dbReference type="PROSITE" id="PS00710">
    <property type="entry name" value="PGM_PMM"/>
    <property type="match status" value="1"/>
</dbReference>
<keyword evidence="3" id="KW-0597">Phosphoprotein</keyword>
<keyword evidence="5 7" id="KW-0460">Magnesium</keyword>
<reference evidence="12 13" key="1">
    <citation type="journal article" date="2016" name="Sci. Rep.">
        <title>Metabolic traits of an uncultured archaeal lineage -MSBL1- from brine pools of the Red Sea.</title>
        <authorList>
            <person name="Mwirichia R."/>
            <person name="Alam I."/>
            <person name="Rashid M."/>
            <person name="Vinu M."/>
            <person name="Ba-Alawi W."/>
            <person name="Anthony Kamau A."/>
            <person name="Kamanda Ngugi D."/>
            <person name="Goker M."/>
            <person name="Klenk H.P."/>
            <person name="Bajic V."/>
            <person name="Stingl U."/>
        </authorList>
    </citation>
    <scope>NUCLEOTIDE SEQUENCE [LARGE SCALE GENOMIC DNA]</scope>
    <source>
        <strain evidence="12">SCGC-AAA261G05</strain>
    </source>
</reference>
<dbReference type="NCBIfam" id="TIGR03990">
    <property type="entry name" value="Arch_GlmM"/>
    <property type="match status" value="1"/>
</dbReference>
<dbReference type="InterPro" id="IPR024086">
    <property type="entry name" value="GlmM_arc-type"/>
</dbReference>
<keyword evidence="6" id="KW-0413">Isomerase</keyword>
<dbReference type="Pfam" id="PF02880">
    <property type="entry name" value="PGM_PMM_III"/>
    <property type="match status" value="1"/>
</dbReference>
<proteinExistence type="inferred from homology"/>
<dbReference type="PANTHER" id="PTHR43771">
    <property type="entry name" value="PHOSPHOMANNOMUTASE"/>
    <property type="match status" value="1"/>
</dbReference>
<sequence>MRKKRLFGTCGIRGPVAERVTPELVYKLGLSLATYIDGGKVVIARDSRLTGEMLKHATISGLLAGGCDVIDIGLAPTPCLSFTTRDLGADAGVMMTASHNPSSDNGIKFHNSDGMEFLPDQEIEIEDLYFKEKFKRAEWNEVGTVENYEDAIPNYLEAITRSVNVEPGLKVVVDCSSGAASVVTPYLLRELGCKVITLNSNPDGHFQAHSPEPQPWHLEDLRRAVVDLGADVGFAHDGDGDRVEVVDECGVFFKHDTFIVNFAKRAAEKHGGGTVVTSVNTSVSIEEVVNAAGGKVERTALGNLPAAHLEHDAIYAGEPGKSIFPEFSRWMDGIYAGAKFLEIMSKEDKKPSEIAAGVPSYPMDRENFACPEEKKLEFMKSMRDYLQENVSQIRGIIDIDGIRVNREDGSWILIRTSGTEPKARMVIEGRTEEEAEELREIGRAGIKKLLLGK</sequence>
<evidence type="ECO:0000259" key="8">
    <source>
        <dbReference type="Pfam" id="PF00408"/>
    </source>
</evidence>
<dbReference type="InterPro" id="IPR005846">
    <property type="entry name" value="A-D-PHexomutase_a/b/a-III"/>
</dbReference>
<dbReference type="InterPro" id="IPR005844">
    <property type="entry name" value="A-D-PHexomutase_a/b/a-I"/>
</dbReference>
<keyword evidence="4 7" id="KW-0479">Metal-binding</keyword>
<dbReference type="GO" id="GO:0000287">
    <property type="term" value="F:magnesium ion binding"/>
    <property type="evidence" value="ECO:0007669"/>
    <property type="project" value="InterPro"/>
</dbReference>
<feature type="domain" description="Alpha-D-phosphohexomutase alpha/beta/alpha" evidence="11">
    <location>
        <begin position="257"/>
        <end position="357"/>
    </location>
</feature>
<feature type="domain" description="Alpha-D-phosphohexomutase alpha/beta/alpha" evidence="10">
    <location>
        <begin position="155"/>
        <end position="250"/>
    </location>
</feature>
<dbReference type="InterPro" id="IPR036900">
    <property type="entry name" value="A-D-PHexomutase_C_sf"/>
</dbReference>
<dbReference type="CDD" id="cd03087">
    <property type="entry name" value="PGM_like1"/>
    <property type="match status" value="1"/>
</dbReference>
<dbReference type="EMBL" id="LHYA01000047">
    <property type="protein sequence ID" value="KXB03038.1"/>
    <property type="molecule type" value="Genomic_DNA"/>
</dbReference>
<dbReference type="PATRIC" id="fig|1698276.3.peg.538"/>
<evidence type="ECO:0000256" key="2">
    <source>
        <dbReference type="ARBA" id="ARBA00010231"/>
    </source>
</evidence>
<dbReference type="InterPro" id="IPR016066">
    <property type="entry name" value="A-D-PHexomutase_CS"/>
</dbReference>
<dbReference type="GO" id="GO:0005975">
    <property type="term" value="P:carbohydrate metabolic process"/>
    <property type="evidence" value="ECO:0007669"/>
    <property type="project" value="InterPro"/>
</dbReference>
<dbReference type="SUPFAM" id="SSF53738">
    <property type="entry name" value="Phosphoglucomutase, first 3 domains"/>
    <property type="match status" value="3"/>
</dbReference>
<dbReference type="PANTHER" id="PTHR43771:SF1">
    <property type="entry name" value="PHOSPHOMANNOMUTASE"/>
    <property type="match status" value="1"/>
</dbReference>
<keyword evidence="13" id="KW-1185">Reference proteome</keyword>
<evidence type="ECO:0000256" key="7">
    <source>
        <dbReference type="RuleBase" id="RU004326"/>
    </source>
</evidence>
<gene>
    <name evidence="12" type="ORF">AKJ47_02930</name>
</gene>